<dbReference type="RefSeq" id="WP_378486822.1">
    <property type="nucleotide sequence ID" value="NZ_JBHUFB010000013.1"/>
</dbReference>
<name>A0ABW4P7E5_9NOCA</name>
<dbReference type="EMBL" id="JBHUFB010000013">
    <property type="protein sequence ID" value="MFD1814355.1"/>
    <property type="molecule type" value="Genomic_DNA"/>
</dbReference>
<dbReference type="PANTHER" id="PTHR33993">
    <property type="entry name" value="GLYOXALASE-RELATED"/>
    <property type="match status" value="1"/>
</dbReference>
<dbReference type="InterPro" id="IPR037523">
    <property type="entry name" value="VOC_core"/>
</dbReference>
<dbReference type="Pfam" id="PF00903">
    <property type="entry name" value="Glyoxalase"/>
    <property type="match status" value="2"/>
</dbReference>
<evidence type="ECO:0000259" key="1">
    <source>
        <dbReference type="PROSITE" id="PS51819"/>
    </source>
</evidence>
<evidence type="ECO:0000313" key="3">
    <source>
        <dbReference type="Proteomes" id="UP001597286"/>
    </source>
</evidence>
<dbReference type="SUPFAM" id="SSF54593">
    <property type="entry name" value="Glyoxalase/Bleomycin resistance protein/Dihydroxybiphenyl dioxygenase"/>
    <property type="match status" value="1"/>
</dbReference>
<dbReference type="InterPro" id="IPR052164">
    <property type="entry name" value="Anthracycline_SecMetBiosynth"/>
</dbReference>
<dbReference type="Gene3D" id="3.10.180.10">
    <property type="entry name" value="2,3-Dihydroxybiphenyl 1,2-Dioxygenase, domain 1"/>
    <property type="match status" value="2"/>
</dbReference>
<gene>
    <name evidence="2" type="ORF">ACFSJG_19230</name>
</gene>
<dbReference type="PROSITE" id="PS51819">
    <property type="entry name" value="VOC"/>
    <property type="match status" value="2"/>
</dbReference>
<dbReference type="InterPro" id="IPR004360">
    <property type="entry name" value="Glyas_Fos-R_dOase_dom"/>
</dbReference>
<feature type="domain" description="VOC" evidence="1">
    <location>
        <begin position="12"/>
        <end position="126"/>
    </location>
</feature>
<feature type="domain" description="VOC" evidence="1">
    <location>
        <begin position="140"/>
        <end position="252"/>
    </location>
</feature>
<dbReference type="CDD" id="cd07247">
    <property type="entry name" value="SgaA_N_like"/>
    <property type="match status" value="1"/>
</dbReference>
<sequence>MSAVTTNQPLGTPTWIDLGIPDLDLAMSFYGTVFGWEFDVGPEEFGRYTMCLLRGKKVAALMPVDAATSTAYWWNVYLATDAVDDTDARCRALGAESLVEPMQIADQGSMSILRDPSGAQFGLWQGAAHVGCELVNEPGTLLRNDLVTTDAVAARTFYSTVFGFTLDGEDEMPGVDFTFLRRPDGHEVGGIIGDPTAAAPAWGTLFQVTDADAAVAAARSAGGTATDATDMQYGRTAEITDPFGATFTVGAPLPGAGD</sequence>
<dbReference type="PANTHER" id="PTHR33993:SF10">
    <property type="entry name" value="CONSERVED PROTEIN"/>
    <property type="match status" value="1"/>
</dbReference>
<proteinExistence type="predicted"/>
<reference evidence="3" key="1">
    <citation type="journal article" date="2019" name="Int. J. Syst. Evol. Microbiol.">
        <title>The Global Catalogue of Microorganisms (GCM) 10K type strain sequencing project: providing services to taxonomists for standard genome sequencing and annotation.</title>
        <authorList>
            <consortium name="The Broad Institute Genomics Platform"/>
            <consortium name="The Broad Institute Genome Sequencing Center for Infectious Disease"/>
            <person name="Wu L."/>
            <person name="Ma J."/>
        </authorList>
    </citation>
    <scope>NUCLEOTIDE SEQUENCE [LARGE SCALE GENOMIC DNA]</scope>
    <source>
        <strain evidence="3">DT72</strain>
    </source>
</reference>
<dbReference type="Proteomes" id="UP001597286">
    <property type="component" value="Unassembled WGS sequence"/>
</dbReference>
<organism evidence="2 3">
    <name type="scientific">Rhodococcus gannanensis</name>
    <dbReference type="NCBI Taxonomy" id="1960308"/>
    <lineage>
        <taxon>Bacteria</taxon>
        <taxon>Bacillati</taxon>
        <taxon>Actinomycetota</taxon>
        <taxon>Actinomycetes</taxon>
        <taxon>Mycobacteriales</taxon>
        <taxon>Nocardiaceae</taxon>
        <taxon>Rhodococcus</taxon>
    </lineage>
</organism>
<dbReference type="InterPro" id="IPR029068">
    <property type="entry name" value="Glyas_Bleomycin-R_OHBP_Dase"/>
</dbReference>
<keyword evidence="3" id="KW-1185">Reference proteome</keyword>
<comment type="caution">
    <text evidence="2">The sequence shown here is derived from an EMBL/GenBank/DDBJ whole genome shotgun (WGS) entry which is preliminary data.</text>
</comment>
<protein>
    <submittedName>
        <fullName evidence="2">VOC family protein</fullName>
    </submittedName>
</protein>
<evidence type="ECO:0000313" key="2">
    <source>
        <dbReference type="EMBL" id="MFD1814355.1"/>
    </source>
</evidence>
<accession>A0ABW4P7E5</accession>